<sequence>MQGLRGGVVVRYLNKLCNNQPKICNLLCFNLAFSGLLVPQMADYILLKLTCLNSSVWLHKPLKLPPSRSSQRKCLFPRLPSGFKQSSITSL</sequence>
<protein>
    <submittedName>
        <fullName evidence="1">Putative ovule protein</fullName>
    </submittedName>
</protein>
<name>A0A0V0GTT2_SOLCH</name>
<reference evidence="1" key="1">
    <citation type="submission" date="2015-12" db="EMBL/GenBank/DDBJ databases">
        <title>Gene expression during late stages of embryo sac development: a critical building block for successful pollen-pistil interactions.</title>
        <authorList>
            <person name="Liu Y."/>
            <person name="Joly V."/>
            <person name="Sabar M."/>
            <person name="Matton D.P."/>
        </authorList>
    </citation>
    <scope>NUCLEOTIDE SEQUENCE</scope>
</reference>
<evidence type="ECO:0000313" key="1">
    <source>
        <dbReference type="EMBL" id="JAP11636.1"/>
    </source>
</evidence>
<organism evidence="1">
    <name type="scientific">Solanum chacoense</name>
    <name type="common">Chaco potato</name>
    <dbReference type="NCBI Taxonomy" id="4108"/>
    <lineage>
        <taxon>Eukaryota</taxon>
        <taxon>Viridiplantae</taxon>
        <taxon>Streptophyta</taxon>
        <taxon>Embryophyta</taxon>
        <taxon>Tracheophyta</taxon>
        <taxon>Spermatophyta</taxon>
        <taxon>Magnoliopsida</taxon>
        <taxon>eudicotyledons</taxon>
        <taxon>Gunneridae</taxon>
        <taxon>Pentapetalae</taxon>
        <taxon>asterids</taxon>
        <taxon>lamiids</taxon>
        <taxon>Solanales</taxon>
        <taxon>Solanaceae</taxon>
        <taxon>Solanoideae</taxon>
        <taxon>Solaneae</taxon>
        <taxon>Solanum</taxon>
    </lineage>
</organism>
<dbReference type="EMBL" id="GEDG01030992">
    <property type="protein sequence ID" value="JAP11636.1"/>
    <property type="molecule type" value="Transcribed_RNA"/>
</dbReference>
<proteinExistence type="predicted"/>
<accession>A0A0V0GTT2</accession>
<dbReference type="AlphaFoldDB" id="A0A0V0GTT2"/>